<dbReference type="EMBL" id="LWCA01001296">
    <property type="protein sequence ID" value="OAF65432.1"/>
    <property type="molecule type" value="Genomic_DNA"/>
</dbReference>
<evidence type="ECO:0008006" key="11">
    <source>
        <dbReference type="Google" id="ProtNLM"/>
    </source>
</evidence>
<evidence type="ECO:0000256" key="4">
    <source>
        <dbReference type="ARBA" id="ARBA00022807"/>
    </source>
</evidence>
<dbReference type="Pfam" id="PF00656">
    <property type="entry name" value="Peptidase_C14"/>
    <property type="match status" value="1"/>
</dbReference>
<feature type="domain" description="Caspase family p20" evidence="8">
    <location>
        <begin position="1"/>
        <end position="62"/>
    </location>
</feature>
<dbReference type="InterPro" id="IPR002138">
    <property type="entry name" value="Pept_C14_p10"/>
</dbReference>
<keyword evidence="5" id="KW-0865">Zymogen</keyword>
<dbReference type="PROSITE" id="PS01121">
    <property type="entry name" value="CASPASE_HIS"/>
    <property type="match status" value="1"/>
</dbReference>
<dbReference type="InterPro" id="IPR029030">
    <property type="entry name" value="Caspase-like_dom_sf"/>
</dbReference>
<dbReference type="PANTHER" id="PTHR10454:SF232">
    <property type="entry name" value="AT03047P-RELATED"/>
    <property type="match status" value="1"/>
</dbReference>
<evidence type="ECO:0000313" key="10">
    <source>
        <dbReference type="Proteomes" id="UP000078046"/>
    </source>
</evidence>
<keyword evidence="3" id="KW-0378">Hydrolase</keyword>
<dbReference type="InterPro" id="IPR033139">
    <property type="entry name" value="Caspase_cys_AS"/>
</dbReference>
<dbReference type="GO" id="GO:0043525">
    <property type="term" value="P:positive regulation of neuron apoptotic process"/>
    <property type="evidence" value="ECO:0007669"/>
    <property type="project" value="TreeGrafter"/>
</dbReference>
<dbReference type="SMART" id="SM00115">
    <property type="entry name" value="CASc"/>
    <property type="match status" value="1"/>
</dbReference>
<keyword evidence="4" id="KW-0788">Thiol protease</keyword>
<evidence type="ECO:0000259" key="8">
    <source>
        <dbReference type="PROSITE" id="PS50208"/>
    </source>
</evidence>
<comment type="similarity">
    <text evidence="1 6">Belongs to the peptidase C14A family.</text>
</comment>
<protein>
    <recommendedName>
        <fullName evidence="11">Caspase-3</fullName>
    </recommendedName>
</protein>
<dbReference type="GO" id="GO:0006915">
    <property type="term" value="P:apoptotic process"/>
    <property type="evidence" value="ECO:0007669"/>
    <property type="project" value="TreeGrafter"/>
</dbReference>
<dbReference type="InterPro" id="IPR001309">
    <property type="entry name" value="Pept_C14_p20"/>
</dbReference>
<evidence type="ECO:0000256" key="1">
    <source>
        <dbReference type="ARBA" id="ARBA00010134"/>
    </source>
</evidence>
<dbReference type="PANTHER" id="PTHR10454">
    <property type="entry name" value="CASPASE"/>
    <property type="match status" value="1"/>
</dbReference>
<proteinExistence type="inferred from homology"/>
<dbReference type="InterPro" id="IPR016129">
    <property type="entry name" value="Caspase_his_AS"/>
</dbReference>
<feature type="domain" description="Caspase family p10" evidence="7">
    <location>
        <begin position="75"/>
        <end position="118"/>
    </location>
</feature>
<dbReference type="InterPro" id="IPR011600">
    <property type="entry name" value="Pept_C14_caspase"/>
</dbReference>
<dbReference type="PROSITE" id="PS50207">
    <property type="entry name" value="CASPASE_P10"/>
    <property type="match status" value="1"/>
</dbReference>
<accession>A0A177AV81</accession>
<dbReference type="InterPro" id="IPR015917">
    <property type="entry name" value="Pept_C14A"/>
</dbReference>
<sequence length="155" mass="17980">MDHYNNDCFILVILSHGINGYLCGSDRMMDVNALIQFYNGKNCQTLIGKPKLFFIQACRGDKFDEGVECTDGLEKSFKLPHMNDMLIYYSVVPGFYSWRNNMKGSWFVQAINKVMANYEKSEIIQILKMSNYYVAREFKSKSRNPFMSGKKQLFG</sequence>
<comment type="caution">
    <text evidence="9">The sequence shown here is derived from an EMBL/GenBank/DDBJ whole genome shotgun (WGS) entry which is preliminary data.</text>
</comment>
<dbReference type="GO" id="GO:0005737">
    <property type="term" value="C:cytoplasm"/>
    <property type="evidence" value="ECO:0007669"/>
    <property type="project" value="TreeGrafter"/>
</dbReference>
<dbReference type="InterPro" id="IPR002398">
    <property type="entry name" value="Pept_C14"/>
</dbReference>
<dbReference type="Gene3D" id="3.40.50.1460">
    <property type="match status" value="1"/>
</dbReference>
<dbReference type="PRINTS" id="PR00376">
    <property type="entry name" value="IL1BCENZYME"/>
</dbReference>
<evidence type="ECO:0000256" key="6">
    <source>
        <dbReference type="RuleBase" id="RU003971"/>
    </source>
</evidence>
<dbReference type="OrthoDB" id="6116485at2759"/>
<dbReference type="SUPFAM" id="SSF52129">
    <property type="entry name" value="Caspase-like"/>
    <property type="match status" value="1"/>
</dbReference>
<dbReference type="PROSITE" id="PS01122">
    <property type="entry name" value="CASPASE_CYS"/>
    <property type="match status" value="1"/>
</dbReference>
<name>A0A177AV81_9BILA</name>
<reference evidence="9 10" key="1">
    <citation type="submission" date="2016-04" db="EMBL/GenBank/DDBJ databases">
        <title>The genome of Intoshia linei affirms orthonectids as highly simplified spiralians.</title>
        <authorList>
            <person name="Mikhailov K.V."/>
            <person name="Slusarev G.S."/>
            <person name="Nikitin M.A."/>
            <person name="Logacheva M.D."/>
            <person name="Penin A."/>
            <person name="Aleoshin V."/>
            <person name="Panchin Y.V."/>
        </authorList>
    </citation>
    <scope>NUCLEOTIDE SEQUENCE [LARGE SCALE GENOMIC DNA]</scope>
    <source>
        <strain evidence="9">Intl2013</strain>
        <tissue evidence="9">Whole animal</tissue>
    </source>
</reference>
<keyword evidence="2" id="KW-0645">Protease</keyword>
<dbReference type="PROSITE" id="PS50208">
    <property type="entry name" value="CASPASE_P20"/>
    <property type="match status" value="1"/>
</dbReference>
<keyword evidence="10" id="KW-1185">Reference proteome</keyword>
<gene>
    <name evidence="9" type="ORF">A3Q56_06575</name>
</gene>
<organism evidence="9 10">
    <name type="scientific">Intoshia linei</name>
    <dbReference type="NCBI Taxonomy" id="1819745"/>
    <lineage>
        <taxon>Eukaryota</taxon>
        <taxon>Metazoa</taxon>
        <taxon>Spiralia</taxon>
        <taxon>Lophotrochozoa</taxon>
        <taxon>Mesozoa</taxon>
        <taxon>Orthonectida</taxon>
        <taxon>Rhopaluridae</taxon>
        <taxon>Intoshia</taxon>
    </lineage>
</organism>
<dbReference type="AlphaFoldDB" id="A0A177AV81"/>
<dbReference type="GO" id="GO:0006508">
    <property type="term" value="P:proteolysis"/>
    <property type="evidence" value="ECO:0007669"/>
    <property type="project" value="UniProtKB-KW"/>
</dbReference>
<evidence type="ECO:0000256" key="2">
    <source>
        <dbReference type="ARBA" id="ARBA00022670"/>
    </source>
</evidence>
<dbReference type="GO" id="GO:0004197">
    <property type="term" value="F:cysteine-type endopeptidase activity"/>
    <property type="evidence" value="ECO:0007669"/>
    <property type="project" value="InterPro"/>
</dbReference>
<dbReference type="Proteomes" id="UP000078046">
    <property type="component" value="Unassembled WGS sequence"/>
</dbReference>
<evidence type="ECO:0000313" key="9">
    <source>
        <dbReference type="EMBL" id="OAF65432.1"/>
    </source>
</evidence>
<evidence type="ECO:0000256" key="3">
    <source>
        <dbReference type="ARBA" id="ARBA00022801"/>
    </source>
</evidence>
<evidence type="ECO:0000259" key="7">
    <source>
        <dbReference type="PROSITE" id="PS50207"/>
    </source>
</evidence>
<evidence type="ECO:0000256" key="5">
    <source>
        <dbReference type="ARBA" id="ARBA00023145"/>
    </source>
</evidence>